<dbReference type="AlphaFoldDB" id="A0A439D559"/>
<organism evidence="1 2">
    <name type="scientific">Xylaria grammica</name>
    <dbReference type="NCBI Taxonomy" id="363999"/>
    <lineage>
        <taxon>Eukaryota</taxon>
        <taxon>Fungi</taxon>
        <taxon>Dikarya</taxon>
        <taxon>Ascomycota</taxon>
        <taxon>Pezizomycotina</taxon>
        <taxon>Sordariomycetes</taxon>
        <taxon>Xylariomycetidae</taxon>
        <taxon>Xylariales</taxon>
        <taxon>Xylariaceae</taxon>
        <taxon>Xylaria</taxon>
    </lineage>
</organism>
<comment type="caution">
    <text evidence="1">The sequence shown here is derived from an EMBL/GenBank/DDBJ whole genome shotgun (WGS) entry which is preliminary data.</text>
</comment>
<accession>A0A439D559</accession>
<keyword evidence="2" id="KW-1185">Reference proteome</keyword>
<reference evidence="1 2" key="1">
    <citation type="submission" date="2018-12" db="EMBL/GenBank/DDBJ databases">
        <title>Draft genome sequence of Xylaria grammica IHI A82.</title>
        <authorList>
            <person name="Buettner E."/>
            <person name="Kellner H."/>
        </authorList>
    </citation>
    <scope>NUCLEOTIDE SEQUENCE [LARGE SCALE GENOMIC DNA]</scope>
    <source>
        <strain evidence="1 2">IHI A82</strain>
    </source>
</reference>
<dbReference type="Proteomes" id="UP000286045">
    <property type="component" value="Unassembled WGS sequence"/>
</dbReference>
<name>A0A439D559_9PEZI</name>
<sequence length="129" mass="14354">MVIVLRKSWCLQSAGGRPQPNGRHGHISIFCRSYDLAAIPFDSNVDSTLSSPASVFEAHGLFVDPTAIPHRCANNDDTIDPATTRQNVHAVARRLESGVQQRSIQTSRPLSEFFPVIINQRQEFEMIPI</sequence>
<proteinExistence type="predicted"/>
<evidence type="ECO:0000313" key="2">
    <source>
        <dbReference type="Proteomes" id="UP000286045"/>
    </source>
</evidence>
<protein>
    <submittedName>
        <fullName evidence="1">Uncharacterized protein</fullName>
    </submittedName>
</protein>
<dbReference type="EMBL" id="RYZI01000150">
    <property type="protein sequence ID" value="RWA09523.1"/>
    <property type="molecule type" value="Genomic_DNA"/>
</dbReference>
<gene>
    <name evidence="1" type="ORF">EKO27_g5570</name>
</gene>
<evidence type="ECO:0000313" key="1">
    <source>
        <dbReference type="EMBL" id="RWA09523.1"/>
    </source>
</evidence>